<sequence length="300" mass="35483">MFLCLGNNTELGCSGMRGATNFYESWSPFASGHTPYCKDCCQKMIDYYIKNGCSMKSAVYYTCLRNDIPFILEVWAGVENRMKEGRKEGKRMNNYLGLYISELHKSKTKKNIWNELSATNVNLSDIDSRIEQRELRQKELDEFELNWGKQESSEDYQYLERTYERYTKNVEIINEPQDDLYRDLCRDRLLLRKIDDGSYSGEETRDKVQNRIIRDMNKLRIDEYESNKPKTASEQSLFEKIRLVNENNVEDIYSEPSRYYDLNGVHQYEKDMVLRPLGNMLAGNRDFNLSIDDIDKYNLD</sequence>
<name>A0A8S5S8U6_9VIRU</name>
<accession>A0A8S5S8U6</accession>
<organism evidence="1">
    <name type="scientific">Phage sp. ctGns7</name>
    <dbReference type="NCBI Taxonomy" id="2828003"/>
    <lineage>
        <taxon>Viruses</taxon>
    </lineage>
</organism>
<evidence type="ECO:0000313" key="1">
    <source>
        <dbReference type="EMBL" id="DAF47405.1"/>
    </source>
</evidence>
<dbReference type="EMBL" id="BK032555">
    <property type="protein sequence ID" value="DAF47405.1"/>
    <property type="molecule type" value="Genomic_DNA"/>
</dbReference>
<protein>
    <submittedName>
        <fullName evidence="1">Uncharacterized protein</fullName>
    </submittedName>
</protein>
<proteinExistence type="predicted"/>
<reference evidence="1" key="1">
    <citation type="journal article" date="2021" name="Proc. Natl. Acad. Sci. U.S.A.">
        <title>A Catalog of Tens of Thousands of Viruses from Human Metagenomes Reveals Hidden Associations with Chronic Diseases.</title>
        <authorList>
            <person name="Tisza M.J."/>
            <person name="Buck C.B."/>
        </authorList>
    </citation>
    <scope>NUCLEOTIDE SEQUENCE</scope>
    <source>
        <strain evidence="1">CtGns7</strain>
    </source>
</reference>